<accession>A0A6M0RKH7</accession>
<dbReference type="Pfam" id="PF04784">
    <property type="entry name" value="DUF547"/>
    <property type="match status" value="1"/>
</dbReference>
<dbReference type="PANTHER" id="PTHR46361:SF3">
    <property type="entry name" value="ELECTRON CARRIER_ PROTEIN DISULFIDE OXIDOREDUCTASE"/>
    <property type="match status" value="1"/>
</dbReference>
<reference evidence="2 3" key="1">
    <citation type="journal article" date="2020" name="Microb. Ecol.">
        <title>Ecogenomics of the Marine Benthic Filamentous Cyanobacterium Adonisia.</title>
        <authorList>
            <person name="Walter J.M."/>
            <person name="Coutinho F.H."/>
            <person name="Leomil L."/>
            <person name="Hargreaves P.I."/>
            <person name="Campeao M.E."/>
            <person name="Vieira V.V."/>
            <person name="Silva B.S."/>
            <person name="Fistarol G.O."/>
            <person name="Salomon P.S."/>
            <person name="Sawabe T."/>
            <person name="Mino S."/>
            <person name="Hosokawa M."/>
            <person name="Miyashita H."/>
            <person name="Maruyama F."/>
            <person name="van Verk M.C."/>
            <person name="Dutilh B.E."/>
            <person name="Thompson C.C."/>
            <person name="Thompson F.L."/>
        </authorList>
    </citation>
    <scope>NUCLEOTIDE SEQUENCE [LARGE SCALE GENOMIC DNA]</scope>
    <source>
        <strain evidence="2 3">CCMR0081</strain>
    </source>
</reference>
<proteinExistence type="predicted"/>
<dbReference type="Proteomes" id="UP000481033">
    <property type="component" value="Unassembled WGS sequence"/>
</dbReference>
<dbReference type="RefSeq" id="WP_163698392.1">
    <property type="nucleotide sequence ID" value="NZ_QXHD01000004.1"/>
</dbReference>
<sequence>MTQLNFAVWDSLLQKYVDGQGRVDYSRWRQTSLPVLEQWLAEMSSVDLRGLERAQVIATFLNLYNALTIQQVLYEYPIDSIRPKFLGIPNWLAFLRFFTKRVYTLNGQSLSLNTIEHDILRQQFLDPRIHFALVCASIGCPLLRAEAYTPDMLMDQLGDDCDRFINNPDKVRYDAANRTLYCSKIFKWYKADFLTTANSIVEYCDRYYTAAQLPTTLKVVYLSYSWELNGN</sequence>
<dbReference type="InterPro" id="IPR006869">
    <property type="entry name" value="DUF547"/>
</dbReference>
<evidence type="ECO:0000313" key="2">
    <source>
        <dbReference type="EMBL" id="NEZ56390.1"/>
    </source>
</evidence>
<evidence type="ECO:0000259" key="1">
    <source>
        <dbReference type="Pfam" id="PF04784"/>
    </source>
</evidence>
<name>A0A6M0RKH7_9CYAN</name>
<evidence type="ECO:0000313" key="3">
    <source>
        <dbReference type="Proteomes" id="UP000481033"/>
    </source>
</evidence>
<comment type="caution">
    <text evidence="2">The sequence shown here is derived from an EMBL/GenBank/DDBJ whole genome shotgun (WGS) entry which is preliminary data.</text>
</comment>
<keyword evidence="3" id="KW-1185">Reference proteome</keyword>
<dbReference type="EMBL" id="QXHD01000004">
    <property type="protein sequence ID" value="NEZ56390.1"/>
    <property type="molecule type" value="Genomic_DNA"/>
</dbReference>
<protein>
    <submittedName>
        <fullName evidence="2">DUF547 domain-containing protein</fullName>
    </submittedName>
</protein>
<dbReference type="PANTHER" id="PTHR46361">
    <property type="entry name" value="ELECTRON CARRIER/ PROTEIN DISULFIDE OXIDOREDUCTASE"/>
    <property type="match status" value="1"/>
</dbReference>
<feature type="domain" description="DUF547" evidence="1">
    <location>
        <begin position="49"/>
        <end position="165"/>
    </location>
</feature>
<dbReference type="AlphaFoldDB" id="A0A6M0RKH7"/>
<organism evidence="2 3">
    <name type="scientific">Adonisia turfae CCMR0081</name>
    <dbReference type="NCBI Taxonomy" id="2292702"/>
    <lineage>
        <taxon>Bacteria</taxon>
        <taxon>Bacillati</taxon>
        <taxon>Cyanobacteriota</taxon>
        <taxon>Adonisia</taxon>
        <taxon>Adonisia turfae</taxon>
    </lineage>
</organism>
<gene>
    <name evidence="2" type="ORF">DXZ20_12040</name>
</gene>